<organism evidence="2 3">
    <name type="scientific">Stakelama pacifica</name>
    <dbReference type="NCBI Taxonomy" id="517720"/>
    <lineage>
        <taxon>Bacteria</taxon>
        <taxon>Pseudomonadati</taxon>
        <taxon>Pseudomonadota</taxon>
        <taxon>Alphaproteobacteria</taxon>
        <taxon>Sphingomonadales</taxon>
        <taxon>Sphingomonadaceae</taxon>
        <taxon>Stakelama</taxon>
    </lineage>
</organism>
<keyword evidence="1" id="KW-0175">Coiled coil</keyword>
<accession>A0A4R6FKP5</accession>
<keyword evidence="3" id="KW-1185">Reference proteome</keyword>
<evidence type="ECO:0008006" key="4">
    <source>
        <dbReference type="Google" id="ProtNLM"/>
    </source>
</evidence>
<dbReference type="Proteomes" id="UP000295493">
    <property type="component" value="Unassembled WGS sequence"/>
</dbReference>
<feature type="coiled-coil region" evidence="1">
    <location>
        <begin position="63"/>
        <end position="125"/>
    </location>
</feature>
<reference evidence="2 3" key="1">
    <citation type="submission" date="2019-03" db="EMBL/GenBank/DDBJ databases">
        <title>Genomic Encyclopedia of Type Strains, Phase IV (KMG-IV): sequencing the most valuable type-strain genomes for metagenomic binning, comparative biology and taxonomic classification.</title>
        <authorList>
            <person name="Goeker M."/>
        </authorList>
    </citation>
    <scope>NUCLEOTIDE SEQUENCE [LARGE SCALE GENOMIC DNA]</scope>
    <source>
        <strain evidence="2 3">DSM 25059</strain>
    </source>
</reference>
<sequence length="146" mass="17029">MKTPYDAALRALDQEMDELKRVIRDAMERLTTIEAERKAIGKRIVEEQQLSTENHILFADAYLARARQQRASLDDAQRTAEQELSVLREKAAEQFASMRAIGNAADQYRQNVERERERAEQQLVDDVVAARFVRTMRHARDRKRQS</sequence>
<dbReference type="EMBL" id="SNWD01000008">
    <property type="protein sequence ID" value="TDN81154.1"/>
    <property type="molecule type" value="Genomic_DNA"/>
</dbReference>
<evidence type="ECO:0000313" key="3">
    <source>
        <dbReference type="Proteomes" id="UP000295493"/>
    </source>
</evidence>
<dbReference type="AlphaFoldDB" id="A0A4R6FKP5"/>
<evidence type="ECO:0000313" key="2">
    <source>
        <dbReference type="EMBL" id="TDN81154.1"/>
    </source>
</evidence>
<evidence type="ECO:0000256" key="1">
    <source>
        <dbReference type="SAM" id="Coils"/>
    </source>
</evidence>
<comment type="caution">
    <text evidence="2">The sequence shown here is derived from an EMBL/GenBank/DDBJ whole genome shotgun (WGS) entry which is preliminary data.</text>
</comment>
<protein>
    <recommendedName>
        <fullName evidence="4">Flagellar FliJ protein</fullName>
    </recommendedName>
</protein>
<dbReference type="OrthoDB" id="7505350at2"/>
<dbReference type="RefSeq" id="WP_133496008.1">
    <property type="nucleotide sequence ID" value="NZ_BMLU01000008.1"/>
</dbReference>
<name>A0A4R6FKP5_9SPHN</name>
<proteinExistence type="predicted"/>
<feature type="coiled-coil region" evidence="1">
    <location>
        <begin position="5"/>
        <end position="36"/>
    </location>
</feature>
<gene>
    <name evidence="2" type="ORF">EV664_10896</name>
</gene>